<reference evidence="3" key="1">
    <citation type="submission" date="2022-03" db="EMBL/GenBank/DDBJ databases">
        <title>Identification of a novel bacterium isolated from mangrove sediments.</title>
        <authorList>
            <person name="Pan X."/>
        </authorList>
    </citation>
    <scope>NUCLEOTIDE SEQUENCE</scope>
    <source>
        <strain evidence="3">B1949</strain>
    </source>
</reference>
<evidence type="ECO:0000313" key="4">
    <source>
        <dbReference type="Proteomes" id="UP001162881"/>
    </source>
</evidence>
<sequence length="178" mass="19760">MSAPQPEGFTTRYTFPDYLRANRLLALKAWRGWRGLVTGSVIIVLLMAMNFAPGASGVEQGLFRAVYATMGYLALLAGLIALYFALVMPRKAKKRFEANGLEGASCHYRFTADGFTIESGEAQRAFTWGEFAWWTQDDALLLLRTKGPMMVWLPRAQISVETLQAFRQALAGAGVREV</sequence>
<dbReference type="InterPro" id="IPR025588">
    <property type="entry name" value="YcxB-like_C"/>
</dbReference>
<keyword evidence="4" id="KW-1185">Reference proteome</keyword>
<keyword evidence="1" id="KW-1133">Transmembrane helix</keyword>
<dbReference type="RefSeq" id="WP_244016115.1">
    <property type="nucleotide sequence ID" value="NZ_JALHLF010000001.1"/>
</dbReference>
<organism evidence="3 4">
    <name type="scientific">Novosphingobium organovorum</name>
    <dbReference type="NCBI Taxonomy" id="2930092"/>
    <lineage>
        <taxon>Bacteria</taxon>
        <taxon>Pseudomonadati</taxon>
        <taxon>Pseudomonadota</taxon>
        <taxon>Alphaproteobacteria</taxon>
        <taxon>Sphingomonadales</taxon>
        <taxon>Sphingomonadaceae</taxon>
        <taxon>Novosphingobium</taxon>
    </lineage>
</organism>
<accession>A0ABT0B7S2</accession>
<dbReference type="Proteomes" id="UP001162881">
    <property type="component" value="Unassembled WGS sequence"/>
</dbReference>
<evidence type="ECO:0000313" key="3">
    <source>
        <dbReference type="EMBL" id="MCJ2181115.1"/>
    </source>
</evidence>
<keyword evidence="1" id="KW-0812">Transmembrane</keyword>
<comment type="caution">
    <text evidence="3">The sequence shown here is derived from an EMBL/GenBank/DDBJ whole genome shotgun (WGS) entry which is preliminary data.</text>
</comment>
<evidence type="ECO:0000259" key="2">
    <source>
        <dbReference type="Pfam" id="PF14317"/>
    </source>
</evidence>
<feature type="transmembrane region" description="Helical" evidence="1">
    <location>
        <begin position="33"/>
        <end position="53"/>
    </location>
</feature>
<feature type="domain" description="YcxB-like C-terminal" evidence="2">
    <location>
        <begin position="110"/>
        <end position="170"/>
    </location>
</feature>
<proteinExistence type="predicted"/>
<protein>
    <submittedName>
        <fullName evidence="3">YcxB family protein</fullName>
    </submittedName>
</protein>
<evidence type="ECO:0000256" key="1">
    <source>
        <dbReference type="SAM" id="Phobius"/>
    </source>
</evidence>
<feature type="transmembrane region" description="Helical" evidence="1">
    <location>
        <begin position="65"/>
        <end position="86"/>
    </location>
</feature>
<keyword evidence="1" id="KW-0472">Membrane</keyword>
<dbReference type="Pfam" id="PF14317">
    <property type="entry name" value="YcxB"/>
    <property type="match status" value="1"/>
</dbReference>
<gene>
    <name evidence="3" type="ORF">MTR62_00095</name>
</gene>
<name>A0ABT0B7S2_9SPHN</name>
<dbReference type="EMBL" id="JALHLF010000001">
    <property type="protein sequence ID" value="MCJ2181115.1"/>
    <property type="molecule type" value="Genomic_DNA"/>
</dbReference>